<dbReference type="AlphaFoldDB" id="G2W978"/>
<feature type="region of interest" description="Disordered" evidence="1">
    <location>
        <begin position="1"/>
        <end position="33"/>
    </location>
</feature>
<organism evidence="2 3">
    <name type="scientific">Saccharomyces cerevisiae (strain Kyokai no. 7 / NBRC 101557)</name>
    <name type="common">Baker's yeast</name>
    <dbReference type="NCBI Taxonomy" id="721032"/>
    <lineage>
        <taxon>Eukaryota</taxon>
        <taxon>Fungi</taxon>
        <taxon>Dikarya</taxon>
        <taxon>Ascomycota</taxon>
        <taxon>Saccharomycotina</taxon>
        <taxon>Saccharomycetes</taxon>
        <taxon>Saccharomycetales</taxon>
        <taxon>Saccharomycetaceae</taxon>
        <taxon>Saccharomyces</taxon>
    </lineage>
</organism>
<sequence>MHILTRSSKNAFPRSRSRQDIHISSHIHRDTSQQRVVEDFGNYKNEVRFLR</sequence>
<dbReference type="EMBL" id="DG000038">
    <property type="protein sequence ID" value="GAA21621.1"/>
    <property type="molecule type" value="Genomic_DNA"/>
</dbReference>
<name>G2W978_YEASK</name>
<evidence type="ECO:0000313" key="2">
    <source>
        <dbReference type="EMBL" id="GAA21621.1"/>
    </source>
</evidence>
<accession>G2W978</accession>
<protein>
    <submittedName>
        <fullName evidence="2">K7_00351p</fullName>
    </submittedName>
</protein>
<feature type="compositionally biased region" description="Polar residues" evidence="1">
    <location>
        <begin position="1"/>
        <end position="10"/>
    </location>
</feature>
<gene>
    <name evidence="2" type="primary">K7_00351</name>
    <name evidence="2" type="ORF">SYK7_003511</name>
</gene>
<proteinExistence type="predicted"/>
<evidence type="ECO:0000313" key="3">
    <source>
        <dbReference type="Proteomes" id="UP000001608"/>
    </source>
</evidence>
<comment type="caution">
    <text evidence="2">The sequence shown here is derived from an EMBL/GenBank/DDBJ whole genome shotgun (WGS) entry which is preliminary data.</text>
</comment>
<dbReference type="Proteomes" id="UP000001608">
    <property type="component" value="Chromosome 2"/>
</dbReference>
<reference evidence="2 3" key="1">
    <citation type="journal article" date="2011" name="DNA Res.">
        <title>Whole-genome sequencing of sake yeast Saccharomyces cerevisiae Kyokai no. 7.</title>
        <authorList>
            <person name="Akao T."/>
            <person name="Yashiro I."/>
            <person name="Hosoyama A."/>
            <person name="Kitagaki H."/>
            <person name="Horikawa H."/>
            <person name="Watanabe D."/>
            <person name="Akada R."/>
            <person name="Ando Y."/>
            <person name="Harashima S."/>
            <person name="Inoue T."/>
            <person name="Inoue Y."/>
            <person name="Kajiwara S."/>
            <person name="Kitamoto K."/>
            <person name="Kitamoto N."/>
            <person name="Kobayashi O."/>
            <person name="Kuhara S."/>
            <person name="Masubuchi T."/>
            <person name="Mizoguchi H."/>
            <person name="Nakao Y."/>
            <person name="Nakazato A."/>
            <person name="Namise M."/>
            <person name="Oba T."/>
            <person name="Ogata T."/>
            <person name="Ohta A."/>
            <person name="Sato M."/>
            <person name="Shibasaki S."/>
            <person name="Takatsume Y."/>
            <person name="Tanimoto S."/>
            <person name="Tsuboi H."/>
            <person name="Nishimura A."/>
            <person name="Yoda K."/>
            <person name="Ishikawa T."/>
            <person name="Iwashita K."/>
            <person name="Fujita N."/>
            <person name="Shimoi H."/>
        </authorList>
    </citation>
    <scope>NUCLEOTIDE SEQUENCE [LARGE SCALE GENOMIC DNA]</scope>
    <source>
        <strain evidence="3">Kyokai no. 7 / NBRC 101557</strain>
    </source>
</reference>
<evidence type="ECO:0000256" key="1">
    <source>
        <dbReference type="SAM" id="MobiDB-lite"/>
    </source>
</evidence>
<dbReference type="HOGENOM" id="CLU_3107708_0_0_1"/>
<feature type="compositionally biased region" description="Basic and acidic residues" evidence="1">
    <location>
        <begin position="17"/>
        <end position="33"/>
    </location>
</feature>